<dbReference type="Pfam" id="PF13440">
    <property type="entry name" value="Polysacc_synt_3"/>
    <property type="match status" value="1"/>
</dbReference>
<proteinExistence type="predicted"/>
<protein>
    <recommendedName>
        <fullName evidence="9">Polysaccharide biosynthesis protein</fullName>
    </recommendedName>
</protein>
<feature type="transmembrane region" description="Helical" evidence="6">
    <location>
        <begin position="190"/>
        <end position="209"/>
    </location>
</feature>
<feature type="transmembrane region" description="Helical" evidence="6">
    <location>
        <begin position="264"/>
        <end position="285"/>
    </location>
</feature>
<evidence type="ECO:0000313" key="8">
    <source>
        <dbReference type="Proteomes" id="UP000252706"/>
    </source>
</evidence>
<feature type="transmembrane region" description="Helical" evidence="6">
    <location>
        <begin position="102"/>
        <end position="124"/>
    </location>
</feature>
<reference evidence="7 8" key="1">
    <citation type="submission" date="2018-07" db="EMBL/GenBank/DDBJ databases">
        <title>Modular assembly of carbohydrate-degrading microbial communities in the ocean.</title>
        <authorList>
            <person name="Enke T.N."/>
            <person name="Datta M.S."/>
            <person name="Schwartzman J.A."/>
            <person name="Cermak N."/>
            <person name="Schmitz D.A."/>
            <person name="Barrere J."/>
            <person name="Cordero O.X."/>
        </authorList>
    </citation>
    <scope>NUCLEOTIDE SEQUENCE [LARGE SCALE GENOMIC DNA]</scope>
    <source>
        <strain evidence="7 8">C3M10</strain>
    </source>
</reference>
<dbReference type="AlphaFoldDB" id="A0A366XFJ2"/>
<keyword evidence="3 6" id="KW-0812">Transmembrane</keyword>
<evidence type="ECO:0000256" key="6">
    <source>
        <dbReference type="SAM" id="Phobius"/>
    </source>
</evidence>
<evidence type="ECO:0000256" key="1">
    <source>
        <dbReference type="ARBA" id="ARBA00004651"/>
    </source>
</evidence>
<dbReference type="PANTHER" id="PTHR30250">
    <property type="entry name" value="PST FAMILY PREDICTED COLANIC ACID TRANSPORTER"/>
    <property type="match status" value="1"/>
</dbReference>
<evidence type="ECO:0008006" key="9">
    <source>
        <dbReference type="Google" id="ProtNLM"/>
    </source>
</evidence>
<evidence type="ECO:0000256" key="2">
    <source>
        <dbReference type="ARBA" id="ARBA00022475"/>
    </source>
</evidence>
<feature type="transmembrane region" description="Helical" evidence="6">
    <location>
        <begin position="221"/>
        <end position="244"/>
    </location>
</feature>
<feature type="transmembrane region" description="Helical" evidence="6">
    <location>
        <begin position="162"/>
        <end position="184"/>
    </location>
</feature>
<evidence type="ECO:0000256" key="3">
    <source>
        <dbReference type="ARBA" id="ARBA00022692"/>
    </source>
</evidence>
<organism evidence="7 8">
    <name type="scientific">Phaeobacter gallaeciensis</name>
    <dbReference type="NCBI Taxonomy" id="60890"/>
    <lineage>
        <taxon>Bacteria</taxon>
        <taxon>Pseudomonadati</taxon>
        <taxon>Pseudomonadota</taxon>
        <taxon>Alphaproteobacteria</taxon>
        <taxon>Rhodobacterales</taxon>
        <taxon>Roseobacteraceae</taxon>
        <taxon>Phaeobacter</taxon>
    </lineage>
</organism>
<dbReference type="GO" id="GO:0005886">
    <property type="term" value="C:plasma membrane"/>
    <property type="evidence" value="ECO:0007669"/>
    <property type="project" value="UniProtKB-SubCell"/>
</dbReference>
<feature type="transmembrane region" description="Helical" evidence="6">
    <location>
        <begin position="379"/>
        <end position="404"/>
    </location>
</feature>
<accession>A0A366XFJ2</accession>
<keyword evidence="2" id="KW-1003">Cell membrane</keyword>
<keyword evidence="5 6" id="KW-0472">Membrane</keyword>
<evidence type="ECO:0000256" key="4">
    <source>
        <dbReference type="ARBA" id="ARBA00022989"/>
    </source>
</evidence>
<feature type="transmembrane region" description="Helical" evidence="6">
    <location>
        <begin position="305"/>
        <end position="327"/>
    </location>
</feature>
<dbReference type="EMBL" id="QOCE01000003">
    <property type="protein sequence ID" value="RBW62190.1"/>
    <property type="molecule type" value="Genomic_DNA"/>
</dbReference>
<dbReference type="OrthoDB" id="7605542at2"/>
<keyword evidence="4 6" id="KW-1133">Transmembrane helix</keyword>
<gene>
    <name evidence="7" type="ORF">DS909_00860</name>
</gene>
<feature type="transmembrane region" description="Helical" evidence="6">
    <location>
        <begin position="130"/>
        <end position="150"/>
    </location>
</feature>
<feature type="transmembrane region" description="Helical" evidence="6">
    <location>
        <begin position="339"/>
        <end position="358"/>
    </location>
</feature>
<name>A0A366XFJ2_9RHOB</name>
<evidence type="ECO:0000256" key="5">
    <source>
        <dbReference type="ARBA" id="ARBA00023136"/>
    </source>
</evidence>
<comment type="subcellular location">
    <subcellularLocation>
        <location evidence="1">Cell membrane</location>
        <topology evidence="1">Multi-pass membrane protein</topology>
    </subcellularLocation>
</comment>
<dbReference type="Proteomes" id="UP000252706">
    <property type="component" value="Unassembled WGS sequence"/>
</dbReference>
<sequence length="431" mass="46428">MNEPRARWTVSRLKLGSELMRRLSLSGKSLPWGIPIVAETAALGRSIAFAWAIGPEELGRAMILALTVRLVEMVSDLGVDRLLLQAPDGNEVKFQSALQGVAGLRGLVGGVVLLALAPLLAMTFQDGPNASTYAVLALIPVFRGFAHLDFKRAERRFSYLRMAWVEGGATLAMLVALGPALWIFQDHRAMSAVLVAHAVAFLALSHLVASRPYRVQMCFGFLRRTWTFGAPLIFNAGLMFLTFYADRLIVARAFDWDVLALYGVVLQLAMLPAQIVGRAAGSLVLPRFRIALASKTLTQVWPQTLAVHVALAACMVFGFVLIAPSIIKIVYGEDFRPELGLALAFACAAGFRILRTPFSQLAIAVGRTSDPGRANLVRAMAILPASVFAMAGFPLIAIAAAAALGEAGATLRAFFLAVETRRPCKSQEVLA</sequence>
<dbReference type="PANTHER" id="PTHR30250:SF11">
    <property type="entry name" value="O-ANTIGEN TRANSPORTER-RELATED"/>
    <property type="match status" value="1"/>
</dbReference>
<dbReference type="InterPro" id="IPR050833">
    <property type="entry name" value="Poly_Biosynth_Transport"/>
</dbReference>
<evidence type="ECO:0000313" key="7">
    <source>
        <dbReference type="EMBL" id="RBW62190.1"/>
    </source>
</evidence>
<comment type="caution">
    <text evidence="7">The sequence shown here is derived from an EMBL/GenBank/DDBJ whole genome shotgun (WGS) entry which is preliminary data.</text>
</comment>